<evidence type="ECO:0000313" key="1">
    <source>
        <dbReference type="EMBL" id="SFA96623.1"/>
    </source>
</evidence>
<dbReference type="STRING" id="988821.SAMN05421867_104167"/>
<organism evidence="1 2">
    <name type="scientific">Cellulomonas marina</name>
    <dbReference type="NCBI Taxonomy" id="988821"/>
    <lineage>
        <taxon>Bacteria</taxon>
        <taxon>Bacillati</taxon>
        <taxon>Actinomycetota</taxon>
        <taxon>Actinomycetes</taxon>
        <taxon>Micrococcales</taxon>
        <taxon>Cellulomonadaceae</taxon>
        <taxon>Cellulomonas</taxon>
    </lineage>
</organism>
<gene>
    <name evidence="1" type="ORF">SAMN05421867_104167</name>
</gene>
<proteinExistence type="predicted"/>
<accession>A0A1I0X9I5</accession>
<name>A0A1I0X9I5_9CELL</name>
<dbReference type="AlphaFoldDB" id="A0A1I0X9I5"/>
<keyword evidence="2" id="KW-1185">Reference proteome</keyword>
<protein>
    <submittedName>
        <fullName evidence="1">Uncharacterized protein</fullName>
    </submittedName>
</protein>
<dbReference type="Proteomes" id="UP000199012">
    <property type="component" value="Unassembled WGS sequence"/>
</dbReference>
<reference evidence="1 2" key="1">
    <citation type="submission" date="2016-10" db="EMBL/GenBank/DDBJ databases">
        <authorList>
            <person name="de Groot N.N."/>
        </authorList>
    </citation>
    <scope>NUCLEOTIDE SEQUENCE [LARGE SCALE GENOMIC DNA]</scope>
    <source>
        <strain evidence="1 2">CGMCC 4.6945</strain>
    </source>
</reference>
<sequence>MEHRRTGDRELLGWIRPEGDEVVAVDRLGRDLTAPTGWSEAEEALDARGLGWLAGVWELRRDDGRVERVRLTEVGTDRVVVSTDDHGAVDVPTRRTVLPLPAPPSLRPFTGDAQVVDALGRHAHD</sequence>
<dbReference type="EMBL" id="FOKA01000004">
    <property type="protein sequence ID" value="SFA96623.1"/>
    <property type="molecule type" value="Genomic_DNA"/>
</dbReference>
<evidence type="ECO:0000313" key="2">
    <source>
        <dbReference type="Proteomes" id="UP000199012"/>
    </source>
</evidence>